<dbReference type="InterPro" id="IPR036390">
    <property type="entry name" value="WH_DNA-bd_sf"/>
</dbReference>
<dbReference type="InterPro" id="IPR000835">
    <property type="entry name" value="HTH_MarR-typ"/>
</dbReference>
<dbReference type="SUPFAM" id="SSF46785">
    <property type="entry name" value="Winged helix' DNA-binding domain"/>
    <property type="match status" value="1"/>
</dbReference>
<dbReference type="Proteomes" id="UP000245624">
    <property type="component" value="Unassembled WGS sequence"/>
</dbReference>
<evidence type="ECO:0000259" key="4">
    <source>
        <dbReference type="PROSITE" id="PS50995"/>
    </source>
</evidence>
<keyword evidence="2" id="KW-0238">DNA-binding</keyword>
<keyword evidence="6" id="KW-1185">Reference proteome</keyword>
<gene>
    <name evidence="5" type="ORF">DLJ74_02290</name>
</gene>
<dbReference type="GO" id="GO:0003700">
    <property type="term" value="F:DNA-binding transcription factor activity"/>
    <property type="evidence" value="ECO:0007669"/>
    <property type="project" value="InterPro"/>
</dbReference>
<reference evidence="5 6" key="1">
    <citation type="submission" date="2018-05" db="EMBL/GenBank/DDBJ databases">
        <title>Genomic analysis of Gracilibacillus dipsosauri DD1 reveals novel features of a salt-tolerant amylase.</title>
        <authorList>
            <person name="Deutch C.E."/>
            <person name="Yang S."/>
        </authorList>
    </citation>
    <scope>NUCLEOTIDE SEQUENCE [LARGE SCALE GENOMIC DNA]</scope>
    <source>
        <strain evidence="5 6">DD1</strain>
    </source>
</reference>
<name>A0A317L1P7_9BACI</name>
<dbReference type="PROSITE" id="PS01117">
    <property type="entry name" value="HTH_MARR_1"/>
    <property type="match status" value="1"/>
</dbReference>
<sequence length="143" mass="16664">MSQPSLELIEKEITDFIRRIVISEKRNDQLERSAYIILRILSSNGPSGVKSLAEALQLDISTISRQAAALESKSYVQRIPNPQDKRAYFYQITTLGEEELDKNKQRRFERLGKILEDWSEEEQLAFGKLLQKYNQHVVERLKP</sequence>
<dbReference type="InterPro" id="IPR023187">
    <property type="entry name" value="Tscrpt_reg_MarR-type_CS"/>
</dbReference>
<dbReference type="EMBL" id="QGTD01000004">
    <property type="protein sequence ID" value="PWU69781.1"/>
    <property type="molecule type" value="Genomic_DNA"/>
</dbReference>
<evidence type="ECO:0000256" key="2">
    <source>
        <dbReference type="ARBA" id="ARBA00023125"/>
    </source>
</evidence>
<feature type="domain" description="HTH marR-type" evidence="4">
    <location>
        <begin position="1"/>
        <end position="135"/>
    </location>
</feature>
<dbReference type="PRINTS" id="PR00598">
    <property type="entry name" value="HTHMARR"/>
</dbReference>
<organism evidence="5 6">
    <name type="scientific">Gracilibacillus dipsosauri</name>
    <dbReference type="NCBI Taxonomy" id="178340"/>
    <lineage>
        <taxon>Bacteria</taxon>
        <taxon>Bacillati</taxon>
        <taxon>Bacillota</taxon>
        <taxon>Bacilli</taxon>
        <taxon>Bacillales</taxon>
        <taxon>Bacillaceae</taxon>
        <taxon>Gracilibacillus</taxon>
    </lineage>
</organism>
<dbReference type="GO" id="GO:0003677">
    <property type="term" value="F:DNA binding"/>
    <property type="evidence" value="ECO:0007669"/>
    <property type="project" value="UniProtKB-KW"/>
</dbReference>
<accession>A0A317L1P7</accession>
<keyword evidence="3" id="KW-0804">Transcription</keyword>
<evidence type="ECO:0000256" key="1">
    <source>
        <dbReference type="ARBA" id="ARBA00023015"/>
    </source>
</evidence>
<comment type="caution">
    <text evidence="5">The sequence shown here is derived from an EMBL/GenBank/DDBJ whole genome shotgun (WGS) entry which is preliminary data.</text>
</comment>
<dbReference type="InterPro" id="IPR036388">
    <property type="entry name" value="WH-like_DNA-bd_sf"/>
</dbReference>
<evidence type="ECO:0000313" key="5">
    <source>
        <dbReference type="EMBL" id="PWU69781.1"/>
    </source>
</evidence>
<dbReference type="PANTHER" id="PTHR33164">
    <property type="entry name" value="TRANSCRIPTIONAL REGULATOR, MARR FAMILY"/>
    <property type="match status" value="1"/>
</dbReference>
<protein>
    <submittedName>
        <fullName evidence="5">MarR family transcriptional regulator</fullName>
    </submittedName>
</protein>
<dbReference type="OrthoDB" id="2389730at2"/>
<dbReference type="GO" id="GO:0006950">
    <property type="term" value="P:response to stress"/>
    <property type="evidence" value="ECO:0007669"/>
    <property type="project" value="TreeGrafter"/>
</dbReference>
<dbReference type="AlphaFoldDB" id="A0A317L1P7"/>
<evidence type="ECO:0000256" key="3">
    <source>
        <dbReference type="ARBA" id="ARBA00023163"/>
    </source>
</evidence>
<dbReference type="PROSITE" id="PS50995">
    <property type="entry name" value="HTH_MARR_2"/>
    <property type="match status" value="1"/>
</dbReference>
<proteinExistence type="predicted"/>
<evidence type="ECO:0000313" key="6">
    <source>
        <dbReference type="Proteomes" id="UP000245624"/>
    </source>
</evidence>
<dbReference type="PANTHER" id="PTHR33164:SF57">
    <property type="entry name" value="MARR-FAMILY TRANSCRIPTIONAL REGULATOR"/>
    <property type="match status" value="1"/>
</dbReference>
<dbReference type="Pfam" id="PF01047">
    <property type="entry name" value="MarR"/>
    <property type="match status" value="1"/>
</dbReference>
<dbReference type="RefSeq" id="WP_109983188.1">
    <property type="nucleotide sequence ID" value="NZ_JAJUIE010000013.1"/>
</dbReference>
<dbReference type="SMART" id="SM00347">
    <property type="entry name" value="HTH_MARR"/>
    <property type="match status" value="1"/>
</dbReference>
<keyword evidence="1" id="KW-0805">Transcription regulation</keyword>
<dbReference type="Gene3D" id="1.10.10.10">
    <property type="entry name" value="Winged helix-like DNA-binding domain superfamily/Winged helix DNA-binding domain"/>
    <property type="match status" value="1"/>
</dbReference>
<dbReference type="InterPro" id="IPR039422">
    <property type="entry name" value="MarR/SlyA-like"/>
</dbReference>